<evidence type="ECO:0000256" key="2">
    <source>
        <dbReference type="PROSITE-ProRule" id="PRU00497"/>
    </source>
</evidence>
<evidence type="ECO:0000256" key="3">
    <source>
        <dbReference type="SAM" id="SignalP"/>
    </source>
</evidence>
<dbReference type="PROSITE" id="PS51257">
    <property type="entry name" value="PROKAR_LIPOPROTEIN"/>
    <property type="match status" value="1"/>
</dbReference>
<dbReference type="GO" id="GO:0031012">
    <property type="term" value="C:extracellular matrix"/>
    <property type="evidence" value="ECO:0007669"/>
    <property type="project" value="TreeGrafter"/>
</dbReference>
<name>A0AAV2QPS6_MEGNR</name>
<feature type="signal peptide" evidence="3">
    <location>
        <begin position="1"/>
        <end position="17"/>
    </location>
</feature>
<protein>
    <recommendedName>
        <fullName evidence="6">Cuticle protein</fullName>
    </recommendedName>
</protein>
<dbReference type="AlphaFoldDB" id="A0AAV2QPS6"/>
<dbReference type="PROSITE" id="PS00233">
    <property type="entry name" value="CHIT_BIND_RR_1"/>
    <property type="match status" value="1"/>
</dbReference>
<keyword evidence="1 2" id="KW-0193">Cuticle</keyword>
<dbReference type="GO" id="GO:0042302">
    <property type="term" value="F:structural constituent of cuticle"/>
    <property type="evidence" value="ECO:0007669"/>
    <property type="project" value="UniProtKB-UniRule"/>
</dbReference>
<dbReference type="PANTHER" id="PTHR12236">
    <property type="entry name" value="STRUCTURAL CONTITUENT OF CUTICLE"/>
    <property type="match status" value="1"/>
</dbReference>
<evidence type="ECO:0000313" key="5">
    <source>
        <dbReference type="Proteomes" id="UP001497623"/>
    </source>
</evidence>
<comment type="caution">
    <text evidence="4">The sequence shown here is derived from an EMBL/GenBank/DDBJ whole genome shotgun (WGS) entry which is preliminary data.</text>
</comment>
<dbReference type="EMBL" id="CAXKWB010008559">
    <property type="protein sequence ID" value="CAL4091479.1"/>
    <property type="molecule type" value="Genomic_DNA"/>
</dbReference>
<dbReference type="PROSITE" id="PS51155">
    <property type="entry name" value="CHIT_BIND_RR_2"/>
    <property type="match status" value="1"/>
</dbReference>
<sequence length="118" mass="12944">MFIKVATILAVVCACTGRPSDPYHEGLMPYSFAYGVADGYSGVDFGQDEKSDGKSVKGSYTVQLPDGRKQTVTYNADHYGGYNANVEYYGEAQYPHEYGPPITFKPHGGGYKPEPTYH</sequence>
<reference evidence="4 5" key="1">
    <citation type="submission" date="2024-05" db="EMBL/GenBank/DDBJ databases">
        <authorList>
            <person name="Wallberg A."/>
        </authorList>
    </citation>
    <scope>NUCLEOTIDE SEQUENCE [LARGE SCALE GENOMIC DNA]</scope>
</reference>
<dbReference type="GO" id="GO:0005615">
    <property type="term" value="C:extracellular space"/>
    <property type="evidence" value="ECO:0007669"/>
    <property type="project" value="TreeGrafter"/>
</dbReference>
<dbReference type="Proteomes" id="UP001497623">
    <property type="component" value="Unassembled WGS sequence"/>
</dbReference>
<proteinExistence type="predicted"/>
<dbReference type="PANTHER" id="PTHR12236:SF79">
    <property type="entry name" value="CUTICULAR PROTEIN 50CB-RELATED"/>
    <property type="match status" value="1"/>
</dbReference>
<keyword evidence="5" id="KW-1185">Reference proteome</keyword>
<dbReference type="PRINTS" id="PR00947">
    <property type="entry name" value="CUTICLE"/>
</dbReference>
<dbReference type="InterPro" id="IPR051217">
    <property type="entry name" value="Insect_Cuticle_Struc_Prot"/>
</dbReference>
<keyword evidence="3" id="KW-0732">Signal</keyword>
<evidence type="ECO:0000256" key="1">
    <source>
        <dbReference type="ARBA" id="ARBA00022460"/>
    </source>
</evidence>
<evidence type="ECO:0000313" key="4">
    <source>
        <dbReference type="EMBL" id="CAL4091479.1"/>
    </source>
</evidence>
<dbReference type="InterPro" id="IPR000618">
    <property type="entry name" value="Insect_cuticle"/>
</dbReference>
<gene>
    <name evidence="4" type="ORF">MNOR_LOCUS14351</name>
</gene>
<dbReference type="InterPro" id="IPR031311">
    <property type="entry name" value="CHIT_BIND_RR_consensus"/>
</dbReference>
<feature type="chain" id="PRO_5043763528" description="Cuticle protein" evidence="3">
    <location>
        <begin position="18"/>
        <end position="118"/>
    </location>
</feature>
<organism evidence="4 5">
    <name type="scientific">Meganyctiphanes norvegica</name>
    <name type="common">Northern krill</name>
    <name type="synonym">Thysanopoda norvegica</name>
    <dbReference type="NCBI Taxonomy" id="48144"/>
    <lineage>
        <taxon>Eukaryota</taxon>
        <taxon>Metazoa</taxon>
        <taxon>Ecdysozoa</taxon>
        <taxon>Arthropoda</taxon>
        <taxon>Crustacea</taxon>
        <taxon>Multicrustacea</taxon>
        <taxon>Malacostraca</taxon>
        <taxon>Eumalacostraca</taxon>
        <taxon>Eucarida</taxon>
        <taxon>Euphausiacea</taxon>
        <taxon>Euphausiidae</taxon>
        <taxon>Meganyctiphanes</taxon>
    </lineage>
</organism>
<evidence type="ECO:0008006" key="6">
    <source>
        <dbReference type="Google" id="ProtNLM"/>
    </source>
</evidence>
<accession>A0AAV2QPS6</accession>
<dbReference type="Pfam" id="PF00379">
    <property type="entry name" value="Chitin_bind_4"/>
    <property type="match status" value="1"/>
</dbReference>